<proteinExistence type="predicted"/>
<sequence>MKSDNKYNLQQRLVEFSALLISNVDIFKNNFASQHLLKQLIRSVTSSALNYGEAQSAESKKDFVHKMKVCLKELRESQVNLQIIEKSDLIKNKESFTLIINECNELVAIFTASIKTTKTKI</sequence>
<dbReference type="EMBL" id="CP136925">
    <property type="protein sequence ID" value="WXA12297.1"/>
    <property type="molecule type" value="Genomic_DNA"/>
</dbReference>
<reference evidence="2 3" key="1">
    <citation type="submission" date="2023-10" db="EMBL/GenBank/DDBJ databases">
        <title>Culture-based analysis of two novel bacteria associated with mangrove crab gills.</title>
        <authorList>
            <person name="Yang X."/>
            <person name="Garuglieri E."/>
            <person name="Van Goethem M.W."/>
            <person name="Fusi M."/>
            <person name="Marasco R."/>
            <person name="Daffonchio D.G."/>
        </authorList>
    </citation>
    <scope>NUCLEOTIDE SEQUENCE</scope>
    <source>
        <strain evidence="2">UG2-1</strain>
        <strain evidence="1">UG2-2</strain>
        <strain evidence="3">UG2_2</strain>
    </source>
</reference>
<name>A0AAU6P4X0_9FLAO</name>
<dbReference type="Gene3D" id="1.20.1440.60">
    <property type="entry name" value="23S rRNA-intervening sequence"/>
    <property type="match status" value="1"/>
</dbReference>
<dbReference type="PIRSF" id="PIRSF035652">
    <property type="entry name" value="CHP02436"/>
    <property type="match status" value="1"/>
</dbReference>
<dbReference type="Proteomes" id="UP001368318">
    <property type="component" value="Chromosome"/>
</dbReference>
<dbReference type="RefSeq" id="WP_338731281.1">
    <property type="nucleotide sequence ID" value="NZ_CP136924.1"/>
</dbReference>
<dbReference type="AlphaFoldDB" id="A0AAU6P4X0"/>
<dbReference type="PANTHER" id="PTHR38471">
    <property type="entry name" value="FOUR HELIX BUNDLE PROTEIN"/>
    <property type="match status" value="1"/>
</dbReference>
<gene>
    <name evidence="2" type="ORF">R3L15_09200</name>
    <name evidence="1" type="ORF">R3L16_12390</name>
</gene>
<organism evidence="2">
    <name type="scientific">Mangrovimonas cancribranchiae</name>
    <dbReference type="NCBI Taxonomy" id="3080055"/>
    <lineage>
        <taxon>Bacteria</taxon>
        <taxon>Pseudomonadati</taxon>
        <taxon>Bacteroidota</taxon>
        <taxon>Flavobacteriia</taxon>
        <taxon>Flavobacteriales</taxon>
        <taxon>Flavobacteriaceae</taxon>
        <taxon>Mangrovimonas</taxon>
    </lineage>
</organism>
<dbReference type="NCBIfam" id="TIGR02436">
    <property type="entry name" value="four helix bundle protein"/>
    <property type="match status" value="1"/>
</dbReference>
<accession>A0AAU6P4X0</accession>
<dbReference type="KEGG" id="mcaa:R3L15_09200"/>
<dbReference type="PANTHER" id="PTHR38471:SF2">
    <property type="entry name" value="FOUR HELIX BUNDLE PROTEIN"/>
    <property type="match status" value="1"/>
</dbReference>
<keyword evidence="3" id="KW-1185">Reference proteome</keyword>
<evidence type="ECO:0000313" key="1">
    <source>
        <dbReference type="EMBL" id="WXA02542.1"/>
    </source>
</evidence>
<dbReference type="SUPFAM" id="SSF158446">
    <property type="entry name" value="IVS-encoded protein-like"/>
    <property type="match status" value="1"/>
</dbReference>
<evidence type="ECO:0000313" key="3">
    <source>
        <dbReference type="Proteomes" id="UP001368318"/>
    </source>
</evidence>
<dbReference type="Pfam" id="PF05635">
    <property type="entry name" value="23S_rRNA_IVP"/>
    <property type="match status" value="1"/>
</dbReference>
<dbReference type="InterPro" id="IPR012657">
    <property type="entry name" value="23S_rRNA-intervening_sequence"/>
</dbReference>
<protein>
    <submittedName>
        <fullName evidence="2">Four helix bundle protein</fullName>
    </submittedName>
</protein>
<dbReference type="InterPro" id="IPR036583">
    <property type="entry name" value="23S_rRNA_IVS_sf"/>
</dbReference>
<evidence type="ECO:0000313" key="2">
    <source>
        <dbReference type="EMBL" id="WXA12297.1"/>
    </source>
</evidence>
<dbReference type="EMBL" id="CP136924">
    <property type="protein sequence ID" value="WXA02542.1"/>
    <property type="molecule type" value="Genomic_DNA"/>
</dbReference>